<evidence type="ECO:0000259" key="18">
    <source>
        <dbReference type="Pfam" id="PF07715"/>
    </source>
</evidence>
<evidence type="ECO:0000256" key="12">
    <source>
        <dbReference type="ARBA" id="ARBA00023170"/>
    </source>
</evidence>
<evidence type="ECO:0000256" key="11">
    <source>
        <dbReference type="ARBA" id="ARBA00023136"/>
    </source>
</evidence>
<comment type="similarity">
    <text evidence="2 14 16">Belongs to the TonB-dependent receptor family.</text>
</comment>
<dbReference type="PANTHER" id="PTHR32552">
    <property type="entry name" value="FERRICHROME IRON RECEPTOR-RELATED"/>
    <property type="match status" value="1"/>
</dbReference>
<evidence type="ECO:0000256" key="7">
    <source>
        <dbReference type="ARBA" id="ARBA00022729"/>
    </source>
</evidence>
<dbReference type="Pfam" id="PF00593">
    <property type="entry name" value="TonB_dep_Rec_b-barrel"/>
    <property type="match status" value="1"/>
</dbReference>
<keyword evidence="13 14" id="KW-0998">Cell outer membrane</keyword>
<name>A0A8S8XAZ1_9PROT</name>
<gene>
    <name evidence="19" type="ORF">TMPK1_33850</name>
</gene>
<evidence type="ECO:0000256" key="3">
    <source>
        <dbReference type="ARBA" id="ARBA00022448"/>
    </source>
</evidence>
<dbReference type="InterPro" id="IPR000531">
    <property type="entry name" value="Beta-barrel_TonB"/>
</dbReference>
<protein>
    <submittedName>
        <fullName evidence="19">Ferrichrome-iron receptor</fullName>
    </submittedName>
</protein>
<dbReference type="NCBIfam" id="TIGR01783">
    <property type="entry name" value="TonB-siderophor"/>
    <property type="match status" value="1"/>
</dbReference>
<evidence type="ECO:0000256" key="10">
    <source>
        <dbReference type="ARBA" id="ARBA00023077"/>
    </source>
</evidence>
<dbReference type="GO" id="GO:0009279">
    <property type="term" value="C:cell outer membrane"/>
    <property type="evidence" value="ECO:0007669"/>
    <property type="project" value="UniProtKB-SubCell"/>
</dbReference>
<dbReference type="InterPro" id="IPR037066">
    <property type="entry name" value="Plug_dom_sf"/>
</dbReference>
<dbReference type="PROSITE" id="PS01156">
    <property type="entry name" value="TONB_DEPENDENT_REC_2"/>
    <property type="match status" value="1"/>
</dbReference>
<dbReference type="Pfam" id="PF07715">
    <property type="entry name" value="Plug"/>
    <property type="match status" value="1"/>
</dbReference>
<dbReference type="InterPro" id="IPR010917">
    <property type="entry name" value="TonB_rcpt_CS"/>
</dbReference>
<evidence type="ECO:0000256" key="16">
    <source>
        <dbReference type="RuleBase" id="RU003357"/>
    </source>
</evidence>
<organism evidence="19 20">
    <name type="scientific">Roseiterribacter gracilis</name>
    <dbReference type="NCBI Taxonomy" id="2812848"/>
    <lineage>
        <taxon>Bacteria</taxon>
        <taxon>Pseudomonadati</taxon>
        <taxon>Pseudomonadota</taxon>
        <taxon>Alphaproteobacteria</taxon>
        <taxon>Rhodospirillales</taxon>
        <taxon>Roseiterribacteraceae</taxon>
        <taxon>Roseiterribacter</taxon>
    </lineage>
</organism>
<sequence length="709" mass="77332">MEEVIVTGRFIGSGATSATKLDIPVRDTPYSVASYTDAFMRAIETTKVADLYRYMTGVQRAGNTGYDLAIRGFKASGTDRNALMVDGLPGLTVRFGSPPTVGTDHIELVKGPASILYGQVQPGGFVNIITKKPRDEAANVIGLRGTSGLASNSSDNVLGYEVTADLTGPVDAEKRVLYRLITEYGYDNTFRTASYERPIYLSPSVTWRITDSTVATVLLEYRSVKTSYDTYMVAPNLDASQIPATTTRYQSPSDVQKEWGGTATLLLQHKFSNDIKLNLSYRGVVHRDTAIGYDVNAILPNQQEVSIRARNQLNKREYHFGDLNLVAPFETGPFQHKLVVGTNLGRETLDTNRLQFFNIPTTPATVAGPHAGALNIFAPSYVGILPRDAYPLVNPTTPTALNDRYTSSQAYGGYLADLITITENWKAQFGIRYARERQSLKELRIAGVPTTASDNDDVLPQGGLIYQPSKDWSFYGSYSTSFVPAPASSQDINGTNPFVPTTAHAIEFGVKADLFNNRANATLAWFKIDKQNVLSTFSGGTCPASIGTCSQQVGAERSTGVEFEVSASPLDNWQLTVGYGYTDAKVVKSTIVQQNGAALTNIPKHNAHLWTRYDLADGMLAGLGFGLGIAYTGDRPGLLPTATSNSPLTLPSYTVVDLGLYYVAERYDLTFKISNLFDRRYFESTGFTGQTQIVPGQPRIAVLSARVRF</sequence>
<keyword evidence="20" id="KW-1185">Reference proteome</keyword>
<dbReference type="GO" id="GO:0015344">
    <property type="term" value="F:siderophore uptake transmembrane transporter activity"/>
    <property type="evidence" value="ECO:0007669"/>
    <property type="project" value="TreeGrafter"/>
</dbReference>
<dbReference type="CDD" id="cd01347">
    <property type="entry name" value="ligand_gated_channel"/>
    <property type="match status" value="1"/>
</dbReference>
<dbReference type="SUPFAM" id="SSF56935">
    <property type="entry name" value="Porins"/>
    <property type="match status" value="1"/>
</dbReference>
<keyword evidence="9" id="KW-0406">Ion transport</keyword>
<comment type="subcellular location">
    <subcellularLocation>
        <location evidence="1 14">Cell outer membrane</location>
        <topology evidence="1 14">Multi-pass membrane protein</topology>
    </subcellularLocation>
</comment>
<dbReference type="EMBL" id="BOPV01000001">
    <property type="protein sequence ID" value="GIL41148.1"/>
    <property type="molecule type" value="Genomic_DNA"/>
</dbReference>
<feature type="domain" description="TonB-dependent receptor plug" evidence="18">
    <location>
        <begin position="25"/>
        <end position="124"/>
    </location>
</feature>
<dbReference type="GO" id="GO:0015891">
    <property type="term" value="P:siderophore transport"/>
    <property type="evidence" value="ECO:0007669"/>
    <property type="project" value="InterPro"/>
</dbReference>
<evidence type="ECO:0000256" key="15">
    <source>
        <dbReference type="PROSITE-ProRule" id="PRU10144"/>
    </source>
</evidence>
<evidence type="ECO:0000313" key="20">
    <source>
        <dbReference type="Proteomes" id="UP000681075"/>
    </source>
</evidence>
<dbReference type="Gene3D" id="2.40.170.20">
    <property type="entry name" value="TonB-dependent receptor, beta-barrel domain"/>
    <property type="match status" value="1"/>
</dbReference>
<dbReference type="Proteomes" id="UP000681075">
    <property type="component" value="Unassembled WGS sequence"/>
</dbReference>
<dbReference type="InterPro" id="IPR036942">
    <property type="entry name" value="Beta-barrel_TonB_sf"/>
</dbReference>
<evidence type="ECO:0000256" key="9">
    <source>
        <dbReference type="ARBA" id="ARBA00023065"/>
    </source>
</evidence>
<evidence type="ECO:0000256" key="13">
    <source>
        <dbReference type="ARBA" id="ARBA00023237"/>
    </source>
</evidence>
<dbReference type="PANTHER" id="PTHR32552:SF68">
    <property type="entry name" value="FERRICHROME OUTER MEMBRANE TRANSPORTER_PHAGE RECEPTOR"/>
    <property type="match status" value="1"/>
</dbReference>
<feature type="domain" description="TonB-dependent receptor-like beta-barrel" evidence="17">
    <location>
        <begin position="207"/>
        <end position="676"/>
    </location>
</feature>
<evidence type="ECO:0000256" key="1">
    <source>
        <dbReference type="ARBA" id="ARBA00004571"/>
    </source>
</evidence>
<evidence type="ECO:0000256" key="6">
    <source>
        <dbReference type="ARBA" id="ARBA00022692"/>
    </source>
</evidence>
<keyword evidence="5" id="KW-0410">Iron transport</keyword>
<dbReference type="PROSITE" id="PS52016">
    <property type="entry name" value="TONB_DEPENDENT_REC_3"/>
    <property type="match status" value="1"/>
</dbReference>
<dbReference type="InterPro" id="IPR039426">
    <property type="entry name" value="TonB-dep_rcpt-like"/>
</dbReference>
<proteinExistence type="inferred from homology"/>
<comment type="caution">
    <text evidence="19">The sequence shown here is derived from an EMBL/GenBank/DDBJ whole genome shotgun (WGS) entry which is preliminary data.</text>
</comment>
<dbReference type="Gene3D" id="2.170.130.10">
    <property type="entry name" value="TonB-dependent receptor, plug domain"/>
    <property type="match status" value="1"/>
</dbReference>
<evidence type="ECO:0000256" key="5">
    <source>
        <dbReference type="ARBA" id="ARBA00022496"/>
    </source>
</evidence>
<evidence type="ECO:0000256" key="8">
    <source>
        <dbReference type="ARBA" id="ARBA00023004"/>
    </source>
</evidence>
<evidence type="ECO:0000313" key="19">
    <source>
        <dbReference type="EMBL" id="GIL41148.1"/>
    </source>
</evidence>
<dbReference type="AlphaFoldDB" id="A0A8S8XAZ1"/>
<keyword evidence="12 19" id="KW-0675">Receptor</keyword>
<keyword evidence="8" id="KW-0408">Iron</keyword>
<accession>A0A8S8XAZ1</accession>
<evidence type="ECO:0000259" key="17">
    <source>
        <dbReference type="Pfam" id="PF00593"/>
    </source>
</evidence>
<feature type="short sequence motif" description="TonB C-terminal box" evidence="15">
    <location>
        <begin position="692"/>
        <end position="709"/>
    </location>
</feature>
<dbReference type="InterPro" id="IPR010105">
    <property type="entry name" value="TonB_sidphr_rcpt"/>
</dbReference>
<reference evidence="19" key="1">
    <citation type="submission" date="2021-02" db="EMBL/GenBank/DDBJ databases">
        <title>Genome sequence of Rhodospirillales sp. strain TMPK1 isolated from soil.</title>
        <authorList>
            <person name="Nakai R."/>
            <person name="Kusada H."/>
            <person name="Tamaki H."/>
        </authorList>
    </citation>
    <scope>NUCLEOTIDE SEQUENCE</scope>
    <source>
        <strain evidence="19">TMPK1</strain>
    </source>
</reference>
<keyword evidence="7" id="KW-0732">Signal</keyword>
<evidence type="ECO:0000256" key="14">
    <source>
        <dbReference type="PROSITE-ProRule" id="PRU01360"/>
    </source>
</evidence>
<evidence type="ECO:0000256" key="4">
    <source>
        <dbReference type="ARBA" id="ARBA00022452"/>
    </source>
</evidence>
<keyword evidence="10 16" id="KW-0798">TonB box</keyword>
<evidence type="ECO:0000256" key="2">
    <source>
        <dbReference type="ARBA" id="ARBA00009810"/>
    </source>
</evidence>
<keyword evidence="11 14" id="KW-0472">Membrane</keyword>
<keyword evidence="6 14" id="KW-0812">Transmembrane</keyword>
<keyword evidence="4 14" id="KW-1134">Transmembrane beta strand</keyword>
<keyword evidence="3 14" id="KW-0813">Transport</keyword>
<dbReference type="InterPro" id="IPR012910">
    <property type="entry name" value="Plug_dom"/>
</dbReference>
<dbReference type="GO" id="GO:0038023">
    <property type="term" value="F:signaling receptor activity"/>
    <property type="evidence" value="ECO:0007669"/>
    <property type="project" value="InterPro"/>
</dbReference>